<keyword evidence="1" id="KW-0472">Membrane</keyword>
<dbReference type="InterPro" id="IPR012373">
    <property type="entry name" value="Ferrdict_sens_TM"/>
</dbReference>
<dbReference type="InterPro" id="IPR006860">
    <property type="entry name" value="FecR"/>
</dbReference>
<accession>A0A139LJ34</accession>
<dbReference type="PANTHER" id="PTHR30273">
    <property type="entry name" value="PERIPLASMIC SIGNAL SENSOR AND SIGMA FACTOR ACTIVATOR FECR-RELATED"/>
    <property type="match status" value="1"/>
</dbReference>
<evidence type="ECO:0000256" key="1">
    <source>
        <dbReference type="SAM" id="Phobius"/>
    </source>
</evidence>
<dbReference type="RefSeq" id="WP_061435559.1">
    <property type="nucleotide sequence ID" value="NZ_KQ968691.1"/>
</dbReference>
<dbReference type="AlphaFoldDB" id="A0A139LJ34"/>
<dbReference type="InterPro" id="IPR032508">
    <property type="entry name" value="FecR_C"/>
</dbReference>
<sequence>MSKEIDHIKLEAPIEKAMDAMEPSTDITDEQLQEMLLDKESRQAAQDILDTQFFLHAGKRDMQLNVEAELARFKKRHQKQKIHTFWKTSISIAASIVLCIGIYHYISHHQEITNTAPVIVFTADNSPQQVILDKGDGEKIVLAEHQTNTPQKAQSASKELSYPSKTKDVVLHTHTLTVPRGETFKITLCDGTEVWLNANTHFVYPTTFVGKERTVTLNGEAYFKVAKDTEHPFIVKTPHVQTRVLGTEFNIRSYSPEDTHIVLISGKVEVSNTKDNAYTRLIPGEDAHLQPDGNFIMTEVDLDSYIYWKDGFFYFDDVTLKDIMENIGRWYNVNIEFRNPDAMKYKMHFVSDRAKQLEHTLKLLNQMKKVTATIRNNTIVID</sequence>
<reference evidence="4 5" key="1">
    <citation type="submission" date="2016-02" db="EMBL/GenBank/DDBJ databases">
        <authorList>
            <person name="Wen L."/>
            <person name="He K."/>
            <person name="Yang H."/>
        </authorList>
    </citation>
    <scope>NUCLEOTIDE SEQUENCE [LARGE SCALE GENOMIC DNA]</scope>
    <source>
        <strain evidence="4 5">KLE1704</strain>
    </source>
</reference>
<dbReference type="PATRIC" id="fig|329854.7.peg.1993"/>
<dbReference type="Gene3D" id="3.55.50.30">
    <property type="match status" value="1"/>
</dbReference>
<feature type="domain" description="FecR protein" evidence="2">
    <location>
        <begin position="175"/>
        <end position="269"/>
    </location>
</feature>
<feature type="domain" description="Protein FecR C-terminal" evidence="3">
    <location>
        <begin position="313"/>
        <end position="381"/>
    </location>
</feature>
<gene>
    <name evidence="4" type="ORF">HMPREF2531_01958</name>
</gene>
<dbReference type="EMBL" id="LTDF01000074">
    <property type="protein sequence ID" value="KXT51403.1"/>
    <property type="molecule type" value="Genomic_DNA"/>
</dbReference>
<dbReference type="Pfam" id="PF16344">
    <property type="entry name" value="FecR_C"/>
    <property type="match status" value="1"/>
</dbReference>
<feature type="transmembrane region" description="Helical" evidence="1">
    <location>
        <begin position="84"/>
        <end position="106"/>
    </location>
</feature>
<evidence type="ECO:0000313" key="5">
    <source>
        <dbReference type="Proteomes" id="UP000070319"/>
    </source>
</evidence>
<organism evidence="4">
    <name type="scientific">Bacteroides intestinalis</name>
    <dbReference type="NCBI Taxonomy" id="329854"/>
    <lineage>
        <taxon>Bacteria</taxon>
        <taxon>Pseudomonadati</taxon>
        <taxon>Bacteroidota</taxon>
        <taxon>Bacteroidia</taxon>
        <taxon>Bacteroidales</taxon>
        <taxon>Bacteroidaceae</taxon>
        <taxon>Bacteroides</taxon>
    </lineage>
</organism>
<evidence type="ECO:0000313" key="4">
    <source>
        <dbReference type="EMBL" id="KXT51403.1"/>
    </source>
</evidence>
<evidence type="ECO:0000259" key="2">
    <source>
        <dbReference type="Pfam" id="PF04773"/>
    </source>
</evidence>
<protein>
    <submittedName>
        <fullName evidence="4">Sigma factor regulatory protein, FecR/PupR family</fullName>
    </submittedName>
</protein>
<dbReference type="Pfam" id="PF04773">
    <property type="entry name" value="FecR"/>
    <property type="match status" value="1"/>
</dbReference>
<name>A0A139LJ34_9BACE</name>
<keyword evidence="1" id="KW-1133">Transmembrane helix</keyword>
<dbReference type="PANTHER" id="PTHR30273:SF2">
    <property type="entry name" value="PROTEIN FECR"/>
    <property type="match status" value="1"/>
</dbReference>
<comment type="caution">
    <text evidence="4">The sequence shown here is derived from an EMBL/GenBank/DDBJ whole genome shotgun (WGS) entry which is preliminary data.</text>
</comment>
<dbReference type="Gene3D" id="2.60.120.1440">
    <property type="match status" value="1"/>
</dbReference>
<evidence type="ECO:0000259" key="3">
    <source>
        <dbReference type="Pfam" id="PF16344"/>
    </source>
</evidence>
<dbReference type="GO" id="GO:0016989">
    <property type="term" value="F:sigma factor antagonist activity"/>
    <property type="evidence" value="ECO:0007669"/>
    <property type="project" value="TreeGrafter"/>
</dbReference>
<proteinExistence type="predicted"/>
<keyword evidence="1" id="KW-0812">Transmembrane</keyword>
<dbReference type="Proteomes" id="UP000070319">
    <property type="component" value="Unassembled WGS sequence"/>
</dbReference>
<dbReference type="FunFam" id="2.60.120.1440:FF:000001">
    <property type="entry name" value="Putative anti-sigma factor"/>
    <property type="match status" value="1"/>
</dbReference>